<feature type="transmembrane region" description="Helical" evidence="1">
    <location>
        <begin position="7"/>
        <end position="25"/>
    </location>
</feature>
<feature type="transmembrane region" description="Helical" evidence="1">
    <location>
        <begin position="31"/>
        <end position="47"/>
    </location>
</feature>
<keyword evidence="1" id="KW-0472">Membrane</keyword>
<evidence type="ECO:0000313" key="2">
    <source>
        <dbReference type="EMBL" id="VDM25526.1"/>
    </source>
</evidence>
<evidence type="ECO:0000313" key="3">
    <source>
        <dbReference type="Proteomes" id="UP000274429"/>
    </source>
</evidence>
<keyword evidence="1" id="KW-0812">Transmembrane</keyword>
<dbReference type="Proteomes" id="UP000274429">
    <property type="component" value="Unassembled WGS sequence"/>
</dbReference>
<evidence type="ECO:0000256" key="1">
    <source>
        <dbReference type="SAM" id="Phobius"/>
    </source>
</evidence>
<evidence type="ECO:0000313" key="4">
    <source>
        <dbReference type="WBParaSite" id="TTAC_0000473801-mRNA-1"/>
    </source>
</evidence>
<organism evidence="4">
    <name type="scientific">Hydatigena taeniaeformis</name>
    <name type="common">Feline tapeworm</name>
    <name type="synonym">Taenia taeniaeformis</name>
    <dbReference type="NCBI Taxonomy" id="6205"/>
    <lineage>
        <taxon>Eukaryota</taxon>
        <taxon>Metazoa</taxon>
        <taxon>Spiralia</taxon>
        <taxon>Lophotrochozoa</taxon>
        <taxon>Platyhelminthes</taxon>
        <taxon>Cestoda</taxon>
        <taxon>Eucestoda</taxon>
        <taxon>Cyclophyllidea</taxon>
        <taxon>Taeniidae</taxon>
        <taxon>Hydatigera</taxon>
    </lineage>
</organism>
<reference evidence="4" key="1">
    <citation type="submission" date="2017-02" db="UniProtKB">
        <authorList>
            <consortium name="WormBaseParasite"/>
        </authorList>
    </citation>
    <scope>IDENTIFICATION</scope>
</reference>
<keyword evidence="1" id="KW-1133">Transmembrane helix</keyword>
<reference evidence="2 3" key="2">
    <citation type="submission" date="2018-11" db="EMBL/GenBank/DDBJ databases">
        <authorList>
            <consortium name="Pathogen Informatics"/>
        </authorList>
    </citation>
    <scope>NUCLEOTIDE SEQUENCE [LARGE SCALE GENOMIC DNA]</scope>
</reference>
<gene>
    <name evidence="2" type="ORF">TTAC_LOCUS4723</name>
</gene>
<dbReference type="AlphaFoldDB" id="A0A0R3WVE8"/>
<dbReference type="STRING" id="6205.A0A0R3WVE8"/>
<protein>
    <submittedName>
        <fullName evidence="4">Sulfate_transp domain-containing protein</fullName>
    </submittedName>
</protein>
<name>A0A0R3WVE8_HYDTA</name>
<sequence>MARGVALLFGALLFKFVGLVLVYGVPVPTGVMLPSIMVGFSLLRIYAPNILGLRLRDTTSTSHFLHFPEGRVAFFLGNLMIDCGLLIAC</sequence>
<keyword evidence="3" id="KW-1185">Reference proteome</keyword>
<proteinExistence type="predicted"/>
<dbReference type="EMBL" id="UYWX01005177">
    <property type="protein sequence ID" value="VDM25526.1"/>
    <property type="molecule type" value="Genomic_DNA"/>
</dbReference>
<accession>A0A0R3WVE8</accession>
<dbReference type="WBParaSite" id="TTAC_0000473801-mRNA-1">
    <property type="protein sequence ID" value="TTAC_0000473801-mRNA-1"/>
    <property type="gene ID" value="TTAC_0000473801"/>
</dbReference>